<evidence type="ECO:0000313" key="6">
    <source>
        <dbReference type="Proteomes" id="UP001589750"/>
    </source>
</evidence>
<evidence type="ECO:0000256" key="3">
    <source>
        <dbReference type="SAM" id="MobiDB-lite"/>
    </source>
</evidence>
<evidence type="ECO:0000256" key="1">
    <source>
        <dbReference type="ARBA" id="ARBA00022741"/>
    </source>
</evidence>
<keyword evidence="6" id="KW-1185">Reference proteome</keyword>
<keyword evidence="1" id="KW-0547">Nucleotide-binding</keyword>
<dbReference type="Pfam" id="PF22733">
    <property type="entry name" value="NNH1"/>
    <property type="match status" value="1"/>
</dbReference>
<dbReference type="InterPro" id="IPR027417">
    <property type="entry name" value="P-loop_NTPase"/>
</dbReference>
<comment type="caution">
    <text evidence="5">The sequence shown here is derived from an EMBL/GenBank/DDBJ whole genome shotgun (WGS) entry which is preliminary data.</text>
</comment>
<feature type="compositionally biased region" description="Basic and acidic residues" evidence="3">
    <location>
        <begin position="251"/>
        <end position="262"/>
    </location>
</feature>
<dbReference type="InterPro" id="IPR054547">
    <property type="entry name" value="NNH1"/>
</dbReference>
<dbReference type="Gene3D" id="3.40.50.300">
    <property type="entry name" value="P-loop containing nucleotide triphosphate hydrolases"/>
    <property type="match status" value="1"/>
</dbReference>
<feature type="domain" description="NACHT" evidence="4">
    <location>
        <begin position="291"/>
        <end position="628"/>
    </location>
</feature>
<dbReference type="Gene3D" id="3.80.10.10">
    <property type="entry name" value="Ribonuclease Inhibitor"/>
    <property type="match status" value="1"/>
</dbReference>
<evidence type="ECO:0000313" key="5">
    <source>
        <dbReference type="EMBL" id="MFB9312900.1"/>
    </source>
</evidence>
<dbReference type="PANTHER" id="PTHR46844">
    <property type="entry name" value="SLR5058 PROTEIN"/>
    <property type="match status" value="1"/>
</dbReference>
<dbReference type="PROSITE" id="PS50837">
    <property type="entry name" value="NACHT"/>
    <property type="match status" value="1"/>
</dbReference>
<dbReference type="EMBL" id="JBHMDG010000009">
    <property type="protein sequence ID" value="MFB9312900.1"/>
    <property type="molecule type" value="Genomic_DNA"/>
</dbReference>
<dbReference type="Proteomes" id="UP001589750">
    <property type="component" value="Unassembled WGS sequence"/>
</dbReference>
<dbReference type="SUPFAM" id="SSF52058">
    <property type="entry name" value="L domain-like"/>
    <property type="match status" value="1"/>
</dbReference>
<gene>
    <name evidence="5" type="ORF">ACFFRI_07585</name>
</gene>
<dbReference type="InterPro" id="IPR007111">
    <property type="entry name" value="NACHT_NTPase"/>
</dbReference>
<dbReference type="InterPro" id="IPR032675">
    <property type="entry name" value="LRR_dom_sf"/>
</dbReference>
<dbReference type="SUPFAM" id="SSF52540">
    <property type="entry name" value="P-loop containing nucleoside triphosphate hydrolases"/>
    <property type="match status" value="1"/>
</dbReference>
<protein>
    <submittedName>
        <fullName evidence="5">NACHT domain-containing protein</fullName>
    </submittedName>
</protein>
<proteinExistence type="predicted"/>
<keyword evidence="2" id="KW-0067">ATP-binding</keyword>
<organism evidence="5 6">
    <name type="scientific">Nocardioides plantarum</name>
    <dbReference type="NCBI Taxonomy" id="29299"/>
    <lineage>
        <taxon>Bacteria</taxon>
        <taxon>Bacillati</taxon>
        <taxon>Actinomycetota</taxon>
        <taxon>Actinomycetes</taxon>
        <taxon>Propionibacteriales</taxon>
        <taxon>Nocardioidaceae</taxon>
        <taxon>Nocardioides</taxon>
    </lineage>
</organism>
<reference evidence="5 6" key="1">
    <citation type="submission" date="2024-09" db="EMBL/GenBank/DDBJ databases">
        <authorList>
            <person name="Sun Q."/>
            <person name="Mori K."/>
        </authorList>
    </citation>
    <scope>NUCLEOTIDE SEQUENCE [LARGE SCALE GENOMIC DNA]</scope>
    <source>
        <strain evidence="5 6">JCM 9626</strain>
    </source>
</reference>
<dbReference type="RefSeq" id="WP_140011503.1">
    <property type="nucleotide sequence ID" value="NZ_JBHMDG010000009.1"/>
</dbReference>
<name>A0ABV5KAJ5_9ACTN</name>
<accession>A0ABV5KAJ5</accession>
<evidence type="ECO:0000256" key="2">
    <source>
        <dbReference type="ARBA" id="ARBA00022840"/>
    </source>
</evidence>
<sequence>MSTGLALGTMVAKWIFGAWLKDTVFADPAADLLDLVRDSVLDGAEGRRTSRQFEEVAEIVAERLEPFIEQEFRGADQGERAAAAQAVVTTLERSFVNHRLDVVELDLDATTLESGLRRWHPTAAADERLGSAGTALYDLLLTECCHYIVAITSQLPEFASLAARQLLTRSTRLIDLTTEVLERLPRTMPESWGGGSADDVFSSKYLKDVVQKHDHLQLFGVKDQSIRSSYSLSVAYISLTATAPTTNAKGIGRDTFRSRTPEQPDDDATMKPPGDVANDTLRVEAALNGQSKIVLGGTAGSGKTTLLQWVAVTASQAGFSGELASWNGSIPFLLPLRRYANGDLPAPEEFLGVHHKSLAGVMPSGWVHRVLAAGHAVVLIDGLDELPETQREDAKQWLLDLIGNFPQARFIVTARPLAISGGWEDIDDFGYTELLPMQRSDVRAFVTHWHEATAQGAKDDDERLAIAAAREQLLQSLGEADAIRMLCTSPLLCALVCAMHRQNVGKLPQNRMELYETALLMLVSKRDEERRIDSSIGEGLTYQEKRALLADFALWLHESGLADAEEALLGTRVRRKITSLPHSSSRNPRDITTNLLTRSEVLRTPVEGRVDFVHRTFLEYLAAFQLIEDDAIDKVINQAHMGDWREVVIMCAGHASAARRYELLEGLIRRGQNEIEHRHSLYLLAVACLETSPVLKPELQEAINECLDKVVPPLNMTDATAVASAGALAVPRLARSRQMLATTAAACVRALSLIGSEEALQQLKTYSSDNRVTVARQLIRAWGQFDPEKYAREVLASSPLDYGAITVSSTEALDNVHYLQKARQIRVDLPGGVGDLSKIASSDRVSYLNFCRARSLRDFRELHKFPRLLVCYVEDTNTLESTDGISACTDLQLAWLDHNPNLVDISDLSTLHHLKSVHLRGTGVTHLNDLSGMSLTELRIGGRSLQNLPDDIAANQLSISHAPRIQDFSSIGSSTALQTLGIYVGADAASVEVHVPPSVTELTLSGPADRFQVVSGGVGVVSIDLPAETMNRIGPMPQLVEIEFPMLSTTDLSSVLDIDRFDSDEFPSLERIEFWGRATEELKIPGFTLSMTTGRPVHRSIYVRD</sequence>
<evidence type="ECO:0000259" key="4">
    <source>
        <dbReference type="PROSITE" id="PS50837"/>
    </source>
</evidence>
<dbReference type="Pfam" id="PF05729">
    <property type="entry name" value="NACHT"/>
    <property type="match status" value="1"/>
</dbReference>
<dbReference type="PANTHER" id="PTHR46844:SF1">
    <property type="entry name" value="SLR5058 PROTEIN"/>
    <property type="match status" value="1"/>
</dbReference>
<feature type="region of interest" description="Disordered" evidence="3">
    <location>
        <begin position="249"/>
        <end position="275"/>
    </location>
</feature>